<dbReference type="CDD" id="cd00130">
    <property type="entry name" value="PAS"/>
    <property type="match status" value="2"/>
</dbReference>
<dbReference type="Gene3D" id="4.10.280.10">
    <property type="entry name" value="Helix-loop-helix DNA-binding domain"/>
    <property type="match status" value="1"/>
</dbReference>
<keyword evidence="7" id="KW-0539">Nucleus</keyword>
<keyword evidence="2" id="KW-0805">Transcription regulation</keyword>
<feature type="compositionally biased region" description="Basic and acidic residues" evidence="8">
    <location>
        <begin position="422"/>
        <end position="431"/>
    </location>
</feature>
<dbReference type="InterPro" id="IPR001610">
    <property type="entry name" value="PAC"/>
</dbReference>
<dbReference type="PANTHER" id="PTHR46055:SF3">
    <property type="entry name" value="CIRCADIAN LOCOMOTER OUTPUT CYCLES PROTEIN KAPUT"/>
    <property type="match status" value="1"/>
</dbReference>
<sequence>MSVKSQPGGLSSSKLRKATTSKISEYLLGIVLYFVFYTLSVYRNFCSDGLEEEMDEKGVIKRKSRNLSEKKRRDQFNILINELCSMVCTGKRKMDKSTILKSAISFIRNHNQATMQSNCQEAVQEDWKPSFLSNEEFTHLMLEALDEFIIVFSSTGKILYVSENITCLLGHSPNDLIGSSLSDLVWEEEKIVVESLLGSWGAEHENSQGGGNKENHISLSCHLRRGNVVDSNAEGSSYELVFFSGYYRVQGNPDISSMSRVSSSWGEDSKESTNFGDALSQYNGLVFVASARLQTPQLSVEMSIVDVSKSEFTSRHSLEWKFLFLDHRGPPIIGYLPFEVLGTSGYDYYHVDDLEKVSTCHEALMQKGEVTSCCYRFLTKGQQWIWLQTKYYITYHQWYSKPEFIVCSHRVISHSQVNGRTLRAESGEGDRIPSTANVSKPLKSEKVGSYLGKNAKSDDRNVFQEDTKRHPKRNAFGNQSNRDRIKSNRHAFTQNLRQQQTHSSTSDLQPPESPSGESTILRPPPLPIAESMSQHVRHPSGSSRVGTALSDAGSISSSGSFQSAASMQSDQSMHSIHSHSSMQSVHGQQAHQGTSSFRSTNQSCSVHSCVNTNHNHQNKQSEALFLSQHGISSANSMQISNSNQQIHTQSRMGEVQSNFSPSTPISSATISNAGHRFLQPRVNSGSSVRRVFSPGSVPATVTSANPVSSSGPSFTYQSVAIGMDTSGVTVPVQRIIEGLPVVTLPGIVTHEPIVMTAAQREFHERLKMKHLEIQKSILAQQEELRRVETELLLAQYGAWGPTVLKMTVPYADNDGTSSATQQTVLSTGELVTCYTTENTIPAGQPSSAQVGNSGTGQMTFSPGTPILVQSPPEMHARSPERDFLSHEIQILLAQSLLQDNTTSTEYLP</sequence>
<feature type="domain" description="BHLH" evidence="11">
    <location>
        <begin position="60"/>
        <end position="110"/>
    </location>
</feature>
<dbReference type="GO" id="GO:0032922">
    <property type="term" value="P:circadian regulation of gene expression"/>
    <property type="evidence" value="ECO:0007669"/>
    <property type="project" value="InterPro"/>
</dbReference>
<feature type="domain" description="PAS" evidence="10">
    <location>
        <begin position="134"/>
        <end position="197"/>
    </location>
</feature>
<dbReference type="GO" id="GO:0000981">
    <property type="term" value="F:DNA-binding transcription factor activity, RNA polymerase II-specific"/>
    <property type="evidence" value="ECO:0007669"/>
    <property type="project" value="InterPro"/>
</dbReference>
<dbReference type="CDD" id="cd19735">
    <property type="entry name" value="bHLH-PAS_dCLOCK"/>
    <property type="match status" value="1"/>
</dbReference>
<dbReference type="InterPro" id="IPR035965">
    <property type="entry name" value="PAS-like_dom_sf"/>
</dbReference>
<dbReference type="AlphaFoldDB" id="A0A162NSW5"/>
<dbReference type="GO" id="GO:0000978">
    <property type="term" value="F:RNA polymerase II cis-regulatory region sequence-specific DNA binding"/>
    <property type="evidence" value="ECO:0007669"/>
    <property type="project" value="TreeGrafter"/>
</dbReference>
<feature type="region of interest" description="Disordered" evidence="8">
    <location>
        <begin position="843"/>
        <end position="880"/>
    </location>
</feature>
<dbReference type="SMART" id="SM00091">
    <property type="entry name" value="PAS"/>
    <property type="match status" value="2"/>
</dbReference>
<feature type="region of interest" description="Disordered" evidence="8">
    <location>
        <begin position="420"/>
        <end position="602"/>
    </location>
</feature>
<dbReference type="InterPro" id="IPR013767">
    <property type="entry name" value="PAS_fold"/>
</dbReference>
<keyword evidence="5" id="KW-0010">Activator</keyword>
<dbReference type="PRINTS" id="PR00785">
    <property type="entry name" value="NCTRNSLOCATR"/>
</dbReference>
<dbReference type="PROSITE" id="PS50112">
    <property type="entry name" value="PAS"/>
    <property type="match status" value="2"/>
</dbReference>
<feature type="transmembrane region" description="Helical" evidence="9">
    <location>
        <begin position="23"/>
        <end position="42"/>
    </location>
</feature>
<evidence type="ECO:0000256" key="5">
    <source>
        <dbReference type="ARBA" id="ARBA00023159"/>
    </source>
</evidence>
<dbReference type="Pfam" id="PF00989">
    <property type="entry name" value="PAS"/>
    <property type="match status" value="1"/>
</dbReference>
<feature type="domain" description="PAS" evidence="10">
    <location>
        <begin position="332"/>
        <end position="368"/>
    </location>
</feature>
<evidence type="ECO:0000256" key="8">
    <source>
        <dbReference type="SAM" id="MobiDB-lite"/>
    </source>
</evidence>
<dbReference type="SMART" id="SM00353">
    <property type="entry name" value="HLH"/>
    <property type="match status" value="1"/>
</dbReference>
<keyword evidence="9" id="KW-0472">Membrane</keyword>
<dbReference type="PANTHER" id="PTHR46055">
    <property type="entry name" value="CIRCADIAN LOCOMOTER OUTPUT CYCLES PROTEIN KAPUT"/>
    <property type="match status" value="1"/>
</dbReference>
<accession>A0A162NSW5</accession>
<protein>
    <submittedName>
        <fullName evidence="12">Neuronal PAS domain-containing protein</fullName>
    </submittedName>
</protein>
<dbReference type="PROSITE" id="PS50888">
    <property type="entry name" value="BHLH"/>
    <property type="match status" value="1"/>
</dbReference>
<keyword evidence="13" id="KW-1185">Reference proteome</keyword>
<evidence type="ECO:0000256" key="4">
    <source>
        <dbReference type="ARBA" id="ARBA00023125"/>
    </source>
</evidence>
<dbReference type="STRING" id="35525.A0A162NSW5"/>
<name>A0A162NSW5_9CRUS</name>
<keyword evidence="4" id="KW-0238">DNA-binding</keyword>
<dbReference type="Gene3D" id="3.30.450.20">
    <property type="entry name" value="PAS domain"/>
    <property type="match status" value="2"/>
</dbReference>
<dbReference type="InterPro" id="IPR011598">
    <property type="entry name" value="bHLH_dom"/>
</dbReference>
<evidence type="ECO:0000256" key="6">
    <source>
        <dbReference type="ARBA" id="ARBA00023163"/>
    </source>
</evidence>
<keyword evidence="6" id="KW-0804">Transcription</keyword>
<dbReference type="NCBIfam" id="TIGR00229">
    <property type="entry name" value="sensory_box"/>
    <property type="match status" value="1"/>
</dbReference>
<evidence type="ECO:0000256" key="2">
    <source>
        <dbReference type="ARBA" id="ARBA00023015"/>
    </source>
</evidence>
<dbReference type="Pfam" id="PF14598">
    <property type="entry name" value="PAS_11"/>
    <property type="match status" value="1"/>
</dbReference>
<evidence type="ECO:0000256" key="3">
    <source>
        <dbReference type="ARBA" id="ARBA00023108"/>
    </source>
</evidence>
<dbReference type="InterPro" id="IPR036638">
    <property type="entry name" value="HLH_DNA-bd_sf"/>
</dbReference>
<dbReference type="Proteomes" id="UP000076858">
    <property type="component" value="Unassembled WGS sequence"/>
</dbReference>
<feature type="compositionally biased region" description="Polar residues" evidence="8">
    <location>
        <begin position="585"/>
        <end position="602"/>
    </location>
</feature>
<dbReference type="SUPFAM" id="SSF55785">
    <property type="entry name" value="PYP-like sensor domain (PAS domain)"/>
    <property type="match status" value="2"/>
</dbReference>
<evidence type="ECO:0000259" key="10">
    <source>
        <dbReference type="PROSITE" id="PS50112"/>
    </source>
</evidence>
<dbReference type="GO" id="GO:0045944">
    <property type="term" value="P:positive regulation of transcription by RNA polymerase II"/>
    <property type="evidence" value="ECO:0007669"/>
    <property type="project" value="UniProtKB-ARBA"/>
</dbReference>
<proteinExistence type="predicted"/>
<keyword evidence="3" id="KW-0090">Biological rhythms</keyword>
<feature type="compositionally biased region" description="Polar residues" evidence="8">
    <location>
        <begin position="843"/>
        <end position="862"/>
    </location>
</feature>
<dbReference type="GO" id="GO:0046983">
    <property type="term" value="F:protein dimerization activity"/>
    <property type="evidence" value="ECO:0007669"/>
    <property type="project" value="InterPro"/>
</dbReference>
<dbReference type="InterPro" id="IPR047230">
    <property type="entry name" value="CLOCK-like"/>
</dbReference>
<evidence type="ECO:0000313" key="13">
    <source>
        <dbReference type="Proteomes" id="UP000076858"/>
    </source>
</evidence>
<dbReference type="OrthoDB" id="411251at2759"/>
<dbReference type="SUPFAM" id="SSF47459">
    <property type="entry name" value="HLH, helix-loop-helix DNA-binding domain"/>
    <property type="match status" value="1"/>
</dbReference>
<dbReference type="Pfam" id="PF00010">
    <property type="entry name" value="HLH"/>
    <property type="match status" value="1"/>
</dbReference>
<dbReference type="SMART" id="SM00086">
    <property type="entry name" value="PAC"/>
    <property type="match status" value="1"/>
</dbReference>
<keyword evidence="9" id="KW-0812">Transmembrane</keyword>
<keyword evidence="9" id="KW-1133">Transmembrane helix</keyword>
<feature type="compositionally biased region" description="Low complexity" evidence="8">
    <location>
        <begin position="548"/>
        <end position="584"/>
    </location>
</feature>
<reference evidence="12 13" key="1">
    <citation type="submission" date="2016-03" db="EMBL/GenBank/DDBJ databases">
        <title>EvidentialGene: Evidence-directed Construction of Genes on Genomes.</title>
        <authorList>
            <person name="Gilbert D.G."/>
            <person name="Choi J.-H."/>
            <person name="Mockaitis K."/>
            <person name="Colbourne J."/>
            <person name="Pfrender M."/>
        </authorList>
    </citation>
    <scope>NUCLEOTIDE SEQUENCE [LARGE SCALE GENOMIC DNA]</scope>
    <source>
        <strain evidence="12 13">Xinb3</strain>
        <tissue evidence="12">Complete organism</tissue>
    </source>
</reference>
<dbReference type="GO" id="GO:1990513">
    <property type="term" value="C:CLOCK-BMAL transcription complex"/>
    <property type="evidence" value="ECO:0007669"/>
    <property type="project" value="TreeGrafter"/>
</dbReference>
<feature type="compositionally biased region" description="Basic and acidic residues" evidence="8">
    <location>
        <begin position="455"/>
        <end position="468"/>
    </location>
</feature>
<evidence type="ECO:0000256" key="9">
    <source>
        <dbReference type="SAM" id="Phobius"/>
    </source>
</evidence>
<organism evidence="12 13">
    <name type="scientific">Daphnia magna</name>
    <dbReference type="NCBI Taxonomy" id="35525"/>
    <lineage>
        <taxon>Eukaryota</taxon>
        <taxon>Metazoa</taxon>
        <taxon>Ecdysozoa</taxon>
        <taxon>Arthropoda</taxon>
        <taxon>Crustacea</taxon>
        <taxon>Branchiopoda</taxon>
        <taxon>Diplostraca</taxon>
        <taxon>Cladocera</taxon>
        <taxon>Anomopoda</taxon>
        <taxon>Daphniidae</taxon>
        <taxon>Daphnia</taxon>
    </lineage>
</organism>
<evidence type="ECO:0000256" key="1">
    <source>
        <dbReference type="ARBA" id="ARBA00022737"/>
    </source>
</evidence>
<dbReference type="EMBL" id="LRGB01000547">
    <property type="protein sequence ID" value="KZS18239.1"/>
    <property type="molecule type" value="Genomic_DNA"/>
</dbReference>
<keyword evidence="1" id="KW-0677">Repeat</keyword>
<evidence type="ECO:0000313" key="12">
    <source>
        <dbReference type="EMBL" id="KZS18239.1"/>
    </source>
</evidence>
<comment type="caution">
    <text evidence="12">The sequence shown here is derived from an EMBL/GenBank/DDBJ whole genome shotgun (WGS) entry which is preliminary data.</text>
</comment>
<feature type="compositionally biased region" description="Polar residues" evidence="8">
    <location>
        <begin position="490"/>
        <end position="508"/>
    </location>
</feature>
<evidence type="ECO:0000256" key="7">
    <source>
        <dbReference type="ARBA" id="ARBA00023242"/>
    </source>
</evidence>
<gene>
    <name evidence="12" type="ORF">APZ42_015653</name>
</gene>
<dbReference type="GO" id="GO:0005737">
    <property type="term" value="C:cytoplasm"/>
    <property type="evidence" value="ECO:0007669"/>
    <property type="project" value="InterPro"/>
</dbReference>
<dbReference type="InterPro" id="IPR001067">
    <property type="entry name" value="Nuc_translocat"/>
</dbReference>
<evidence type="ECO:0000259" key="11">
    <source>
        <dbReference type="PROSITE" id="PS50888"/>
    </source>
</evidence>
<dbReference type="InterPro" id="IPR000014">
    <property type="entry name" value="PAS"/>
</dbReference>